<evidence type="ECO:0000313" key="1">
    <source>
        <dbReference type="EMBL" id="GAL38001.1"/>
    </source>
</evidence>
<name>A0A090TDR1_9VIBR</name>
<comment type="caution">
    <text evidence="1">The sequence shown here is derived from an EMBL/GenBank/DDBJ whole genome shotgun (WGS) entry which is preliminary data.</text>
</comment>
<reference evidence="1 2" key="1">
    <citation type="submission" date="2014-09" db="EMBL/GenBank/DDBJ databases">
        <title>Vibrio maritimus JCM 19240. (C210) whole genome shotgun sequence.</title>
        <authorList>
            <person name="Sawabe T."/>
            <person name="Meirelles P."/>
            <person name="Nakanishi M."/>
            <person name="Sayaka M."/>
            <person name="Hattori M."/>
            <person name="Ohkuma M."/>
        </authorList>
    </citation>
    <scope>NUCLEOTIDE SEQUENCE [LARGE SCALE GENOMIC DNA]</scope>
    <source>
        <strain evidence="1 2">JCM 19240</strain>
    </source>
</reference>
<proteinExistence type="predicted"/>
<dbReference type="Proteomes" id="UP000029224">
    <property type="component" value="Unassembled WGS sequence"/>
</dbReference>
<dbReference type="EMBL" id="BBMT01000024">
    <property type="protein sequence ID" value="GAL38001.1"/>
    <property type="molecule type" value="Genomic_DNA"/>
</dbReference>
<reference evidence="1 2" key="2">
    <citation type="submission" date="2014-09" db="EMBL/GenBank/DDBJ databases">
        <authorList>
            <consortium name="NBRP consortium"/>
            <person name="Sawabe T."/>
            <person name="Meirelles P."/>
            <person name="Nakanishi M."/>
            <person name="Sayaka M."/>
            <person name="Hattori M."/>
            <person name="Ohkuma M."/>
        </authorList>
    </citation>
    <scope>NUCLEOTIDE SEQUENCE [LARGE SCALE GENOMIC DNA]</scope>
    <source>
        <strain evidence="1 2">JCM 19240</strain>
    </source>
</reference>
<sequence length="51" mass="5933">MISLYVDKYLSITMPVLTQFCHSQTAKVTHFTLLFCHLPDKFDRLVISKTT</sequence>
<evidence type="ECO:0000313" key="2">
    <source>
        <dbReference type="Proteomes" id="UP000029224"/>
    </source>
</evidence>
<dbReference type="AlphaFoldDB" id="A0A090TDR1"/>
<keyword evidence="2" id="KW-1185">Reference proteome</keyword>
<accession>A0A090TDR1</accession>
<protein>
    <submittedName>
        <fullName evidence="1">Uncharacterized protein</fullName>
    </submittedName>
</protein>
<organism evidence="1 2">
    <name type="scientific">Vibrio maritimus</name>
    <dbReference type="NCBI Taxonomy" id="990268"/>
    <lineage>
        <taxon>Bacteria</taxon>
        <taxon>Pseudomonadati</taxon>
        <taxon>Pseudomonadota</taxon>
        <taxon>Gammaproteobacteria</taxon>
        <taxon>Vibrionales</taxon>
        <taxon>Vibrionaceae</taxon>
        <taxon>Vibrio</taxon>
    </lineage>
</organism>
<gene>
    <name evidence="1" type="ORF">JCM19240_2925</name>
</gene>